<proteinExistence type="predicted"/>
<sequence>MMSSAILDIQCVLGPNSKYLIKEMSVVDLEGLASQHWIFKHSRTPNTSKIEDVNMWLFRNYHQLSSDCGDVEYSEIEKILKSLHFECIYVKGEEKRQIIQDFIPNVEIIEMGADLDCPRLDQLHAGPGKNIQPCCLYHMNLDSAQCTYNRVFALLKWFKNNM</sequence>
<evidence type="ECO:0000313" key="1">
    <source>
        <dbReference type="EMBL" id="MBY17098.1"/>
    </source>
</evidence>
<dbReference type="AlphaFoldDB" id="A0A2S2NIY9"/>
<organism evidence="1">
    <name type="scientific">Schizaphis graminum</name>
    <name type="common">Green bug aphid</name>
    <dbReference type="NCBI Taxonomy" id="13262"/>
    <lineage>
        <taxon>Eukaryota</taxon>
        <taxon>Metazoa</taxon>
        <taxon>Ecdysozoa</taxon>
        <taxon>Arthropoda</taxon>
        <taxon>Hexapoda</taxon>
        <taxon>Insecta</taxon>
        <taxon>Pterygota</taxon>
        <taxon>Neoptera</taxon>
        <taxon>Paraneoptera</taxon>
        <taxon>Hemiptera</taxon>
        <taxon>Sternorrhyncha</taxon>
        <taxon>Aphidomorpha</taxon>
        <taxon>Aphidoidea</taxon>
        <taxon>Aphididae</taxon>
        <taxon>Aphidini</taxon>
        <taxon>Schizaphis</taxon>
    </lineage>
</organism>
<protein>
    <submittedName>
        <fullName evidence="1">Uncharacterized protein</fullName>
    </submittedName>
</protein>
<accession>A0A2S2NIY9</accession>
<gene>
    <name evidence="1" type="ORF">g.119304</name>
</gene>
<reference evidence="1" key="1">
    <citation type="submission" date="2018-04" db="EMBL/GenBank/DDBJ databases">
        <title>Transcriptome of Schizaphis graminum biotype I.</title>
        <authorList>
            <person name="Scully E.D."/>
            <person name="Geib S.M."/>
            <person name="Palmer N.A."/>
            <person name="Koch K."/>
            <person name="Bradshaw J."/>
            <person name="Heng-Moss T."/>
            <person name="Sarath G."/>
        </authorList>
    </citation>
    <scope>NUCLEOTIDE SEQUENCE</scope>
</reference>
<name>A0A2S2NIY9_SCHGA</name>
<dbReference type="EMBL" id="GGMR01004479">
    <property type="protein sequence ID" value="MBY17098.1"/>
    <property type="molecule type" value="Transcribed_RNA"/>
</dbReference>